<protein>
    <submittedName>
        <fullName evidence="1">Uncharacterized protein</fullName>
    </submittedName>
</protein>
<comment type="caution">
    <text evidence="1">The sequence shown here is derived from an EMBL/GenBank/DDBJ whole genome shotgun (WGS) entry which is preliminary data.</text>
</comment>
<dbReference type="EMBL" id="CAAALY010259251">
    <property type="protein sequence ID" value="VEL38859.1"/>
    <property type="molecule type" value="Genomic_DNA"/>
</dbReference>
<name>A0A448XKK0_9PLAT</name>
<keyword evidence="2" id="KW-1185">Reference proteome</keyword>
<evidence type="ECO:0000313" key="1">
    <source>
        <dbReference type="EMBL" id="VEL38859.1"/>
    </source>
</evidence>
<organism evidence="1 2">
    <name type="scientific">Protopolystoma xenopodis</name>
    <dbReference type="NCBI Taxonomy" id="117903"/>
    <lineage>
        <taxon>Eukaryota</taxon>
        <taxon>Metazoa</taxon>
        <taxon>Spiralia</taxon>
        <taxon>Lophotrochozoa</taxon>
        <taxon>Platyhelminthes</taxon>
        <taxon>Monogenea</taxon>
        <taxon>Polyopisthocotylea</taxon>
        <taxon>Polystomatidea</taxon>
        <taxon>Polystomatidae</taxon>
        <taxon>Protopolystoma</taxon>
    </lineage>
</organism>
<reference evidence="1" key="1">
    <citation type="submission" date="2018-11" db="EMBL/GenBank/DDBJ databases">
        <authorList>
            <consortium name="Pathogen Informatics"/>
        </authorList>
    </citation>
    <scope>NUCLEOTIDE SEQUENCE</scope>
</reference>
<gene>
    <name evidence="1" type="ORF">PXEA_LOCUS32299</name>
</gene>
<proteinExistence type="predicted"/>
<evidence type="ECO:0000313" key="2">
    <source>
        <dbReference type="Proteomes" id="UP000784294"/>
    </source>
</evidence>
<sequence>MPNSRLHPCGAIYQLRPAENTSLTPEFQYPRFPSPSTPHKLIITQLSCSYRTDTSPRFFSSYYTPTSSLASQYSPLSSQTYFPFSSNFSNTFFASFAFLSSSSLTFVDVAEKIPYISHFASYTASPSVWTPTSDQFVTHSTLDLSALRRKETGNSAKSEPVNAISEGNIDALINSVRRLMIYRTDQPIRTSRRGEKMQIGLGKDDTSLLAGQFDHEASRRRRSTLPLKAWSGHQKLNNVRTGIAQSPLTWAIFGAGDDQTENQLLGDLSVTIEASMSRQRLRRIRRSRRGTQYDLLPILSFLY</sequence>
<dbReference type="AlphaFoldDB" id="A0A448XKK0"/>
<dbReference type="Proteomes" id="UP000784294">
    <property type="component" value="Unassembled WGS sequence"/>
</dbReference>
<accession>A0A448XKK0</accession>